<dbReference type="Pfam" id="PF00583">
    <property type="entry name" value="Acetyltransf_1"/>
    <property type="match status" value="1"/>
</dbReference>
<gene>
    <name evidence="8" type="ORF">GNQ48_14080</name>
    <name evidence="9" type="ORF">L4V69_12830</name>
</gene>
<keyword evidence="8" id="KW-0223">Dioxygenase</keyword>
<dbReference type="Proteomes" id="UP000433532">
    <property type="component" value="Unassembled WGS sequence"/>
</dbReference>
<dbReference type="GO" id="GO:0016747">
    <property type="term" value="F:acyltransferase activity, transferring groups other than amino-acyl groups"/>
    <property type="evidence" value="ECO:0007669"/>
    <property type="project" value="InterPro"/>
</dbReference>
<dbReference type="InterPro" id="IPR000335">
    <property type="entry name" value="Bleomycin-R"/>
</dbReference>
<keyword evidence="8" id="KW-0560">Oxidoreductase</keyword>
<dbReference type="AlphaFoldDB" id="A0A069QBB4"/>
<evidence type="ECO:0000256" key="3">
    <source>
        <dbReference type="ARBA" id="ARBA00022679"/>
    </source>
</evidence>
<evidence type="ECO:0000313" key="9">
    <source>
        <dbReference type="EMBL" id="WOS79996.1"/>
    </source>
</evidence>
<dbReference type="InterPro" id="IPR037523">
    <property type="entry name" value="VOC_core"/>
</dbReference>
<sequence>MERAIPTFPCRDLDSASAFYQSLGFHLGARYPTYAILQRGALELHLSLFEALEPKTNCSAAYLRLEDAQALHRQAAALGLGGQGIPRITALEDQPWGMREFALVDPDGNLLRVGQELDATPEQHRVRLASADDVPAVAALWQANVREAGETLDAGDQQAIQALLLAASRNRLLWLAEAQQHPRGFVLAHLWQIEDGQARVGEIAELYVLPQARRQGLARELVGSAEEALRSRGAGLIRAQSALDAPLSNLFWQGLGWDADYLTFTRY</sequence>
<keyword evidence="5" id="KW-0012">Acyltransferase</keyword>
<dbReference type="CDD" id="cd04301">
    <property type="entry name" value="NAT_SF"/>
    <property type="match status" value="1"/>
</dbReference>
<dbReference type="CDD" id="cd08349">
    <property type="entry name" value="BLMA_like"/>
    <property type="match status" value="1"/>
</dbReference>
<evidence type="ECO:0000256" key="4">
    <source>
        <dbReference type="ARBA" id="ARBA00023251"/>
    </source>
</evidence>
<comment type="similarity">
    <text evidence="1">Belongs to the bleomycin resistance protein family.</text>
</comment>
<dbReference type="SUPFAM" id="SSF55729">
    <property type="entry name" value="Acyl-CoA N-acyltransferases (Nat)"/>
    <property type="match status" value="1"/>
</dbReference>
<dbReference type="InterPro" id="IPR016181">
    <property type="entry name" value="Acyl_CoA_acyltransferase"/>
</dbReference>
<reference evidence="8 10" key="1">
    <citation type="submission" date="2019-11" db="EMBL/GenBank/DDBJ databases">
        <title>Genomes of ocular Pseudomonas aeruginosa isolates.</title>
        <authorList>
            <person name="Khan M."/>
            <person name="Rice S.A."/>
            <person name="Willcox M.D.P."/>
            <person name="Stapleton F."/>
        </authorList>
    </citation>
    <scope>NUCLEOTIDE SEQUENCE [LARGE SCALE GENOMIC DNA]</scope>
    <source>
        <strain evidence="8 10">PA221</strain>
    </source>
</reference>
<keyword evidence="3" id="KW-0808">Transferase</keyword>
<dbReference type="InterPro" id="IPR050832">
    <property type="entry name" value="Bact_Acetyltransf"/>
</dbReference>
<evidence type="ECO:0000259" key="6">
    <source>
        <dbReference type="PROSITE" id="PS51186"/>
    </source>
</evidence>
<dbReference type="PANTHER" id="PTHR43877">
    <property type="entry name" value="AMINOALKYLPHOSPHONATE N-ACETYLTRANSFERASE-RELATED-RELATED"/>
    <property type="match status" value="1"/>
</dbReference>
<dbReference type="InterPro" id="IPR029068">
    <property type="entry name" value="Glyas_Bleomycin-R_OHBP_Dase"/>
</dbReference>
<dbReference type="PANTHER" id="PTHR43877:SF1">
    <property type="entry name" value="ACETYLTRANSFERASE"/>
    <property type="match status" value="1"/>
</dbReference>
<feature type="domain" description="N-acetyltransferase" evidence="6">
    <location>
        <begin position="124"/>
        <end position="267"/>
    </location>
</feature>
<dbReference type="GO" id="GO:0046677">
    <property type="term" value="P:response to antibiotic"/>
    <property type="evidence" value="ECO:0007669"/>
    <property type="project" value="UniProtKB-KW"/>
</dbReference>
<accession>A0A069QBB4</accession>
<dbReference type="SUPFAM" id="SSF54593">
    <property type="entry name" value="Glyoxalase/Bleomycin resistance protein/Dihydroxybiphenyl dioxygenase"/>
    <property type="match status" value="1"/>
</dbReference>
<dbReference type="Pfam" id="PF00903">
    <property type="entry name" value="Glyoxalase"/>
    <property type="match status" value="1"/>
</dbReference>
<name>A0A069QBB4_PSEAI</name>
<dbReference type="EMBL" id="WOAD01000010">
    <property type="protein sequence ID" value="MUI36139.1"/>
    <property type="molecule type" value="Genomic_DNA"/>
</dbReference>
<evidence type="ECO:0000259" key="7">
    <source>
        <dbReference type="PROSITE" id="PS51819"/>
    </source>
</evidence>
<reference evidence="9" key="2">
    <citation type="submission" date="2023-06" db="EMBL/GenBank/DDBJ databases">
        <authorList>
            <consortium name="Clinical and Environmental Microbiology Branch: Whole genome sequencing antimicrobial resistance pathogens in the healthcare setting"/>
        </authorList>
    </citation>
    <scope>NUCLEOTIDE SEQUENCE</scope>
    <source>
        <strain evidence="9">2021CK-01020</strain>
    </source>
</reference>
<dbReference type="InterPro" id="IPR000182">
    <property type="entry name" value="GNAT_dom"/>
</dbReference>
<proteinExistence type="inferred from homology"/>
<dbReference type="EMBL" id="CP136986">
    <property type="protein sequence ID" value="WOS79996.1"/>
    <property type="molecule type" value="Genomic_DNA"/>
</dbReference>
<protein>
    <recommendedName>
        <fullName evidence="2">Bleomycin resistance protein</fullName>
    </recommendedName>
</protein>
<dbReference type="RefSeq" id="WP_003091406.1">
    <property type="nucleotide sequence ID" value="NZ_AP014622.1"/>
</dbReference>
<dbReference type="Proteomes" id="UP001297540">
    <property type="component" value="Chromosome"/>
</dbReference>
<reference evidence="9" key="3">
    <citation type="submission" date="2023-10" db="EMBL/GenBank/DDBJ databases">
        <title>Pathogen: clinical or host-associated sample.</title>
        <authorList>
            <person name="Hergert J."/>
            <person name="Casey R."/>
            <person name="Wagner J."/>
            <person name="Young E.L."/>
            <person name="Oakeson K.F."/>
        </authorList>
    </citation>
    <scope>NUCLEOTIDE SEQUENCE</scope>
    <source>
        <strain evidence="9">2021CK-01020</strain>
    </source>
</reference>
<dbReference type="Gene3D" id="3.40.630.30">
    <property type="match status" value="1"/>
</dbReference>
<dbReference type="GO" id="GO:0051213">
    <property type="term" value="F:dioxygenase activity"/>
    <property type="evidence" value="ECO:0007669"/>
    <property type="project" value="UniProtKB-KW"/>
</dbReference>
<keyword evidence="4" id="KW-0046">Antibiotic resistance</keyword>
<feature type="domain" description="VOC" evidence="7">
    <location>
        <begin position="2"/>
        <end position="116"/>
    </location>
</feature>
<evidence type="ECO:0000256" key="5">
    <source>
        <dbReference type="ARBA" id="ARBA00023315"/>
    </source>
</evidence>
<evidence type="ECO:0000256" key="2">
    <source>
        <dbReference type="ARBA" id="ARBA00021572"/>
    </source>
</evidence>
<dbReference type="PROSITE" id="PS51819">
    <property type="entry name" value="VOC"/>
    <property type="match status" value="1"/>
</dbReference>
<organism evidence="8 10">
    <name type="scientific">Pseudomonas aeruginosa</name>
    <dbReference type="NCBI Taxonomy" id="287"/>
    <lineage>
        <taxon>Bacteria</taxon>
        <taxon>Pseudomonadati</taxon>
        <taxon>Pseudomonadota</taxon>
        <taxon>Gammaproteobacteria</taxon>
        <taxon>Pseudomonadales</taxon>
        <taxon>Pseudomonadaceae</taxon>
        <taxon>Pseudomonas</taxon>
    </lineage>
</organism>
<dbReference type="KEGG" id="paeb:NCGM1900_3172"/>
<dbReference type="Gene3D" id="3.10.180.10">
    <property type="entry name" value="2,3-Dihydroxybiphenyl 1,2-Dioxygenase, domain 1"/>
    <property type="match status" value="1"/>
</dbReference>
<evidence type="ECO:0000313" key="10">
    <source>
        <dbReference type="Proteomes" id="UP000433532"/>
    </source>
</evidence>
<evidence type="ECO:0000256" key="1">
    <source>
        <dbReference type="ARBA" id="ARBA00011051"/>
    </source>
</evidence>
<evidence type="ECO:0000313" key="8">
    <source>
        <dbReference type="EMBL" id="MUI36139.1"/>
    </source>
</evidence>
<dbReference type="PROSITE" id="PS51186">
    <property type="entry name" value="GNAT"/>
    <property type="match status" value="1"/>
</dbReference>
<dbReference type="InterPro" id="IPR004360">
    <property type="entry name" value="Glyas_Fos-R_dOase_dom"/>
</dbReference>